<proteinExistence type="inferred from homology"/>
<dbReference type="InterPro" id="IPR011004">
    <property type="entry name" value="Trimer_LpxA-like_sf"/>
</dbReference>
<protein>
    <recommendedName>
        <fullName evidence="3">Dynactin subunit 6</fullName>
    </recommendedName>
</protein>
<comment type="subcellular location">
    <subcellularLocation>
        <location evidence="1">Cytoplasm</location>
        <location evidence="1">Cytoskeleton</location>
    </subcellularLocation>
</comment>
<evidence type="ECO:0000256" key="4">
    <source>
        <dbReference type="ARBA" id="ARBA00022490"/>
    </source>
</evidence>
<evidence type="ECO:0000313" key="8">
    <source>
        <dbReference type="EMBL" id="CAH7669397.1"/>
    </source>
</evidence>
<evidence type="ECO:0000256" key="7">
    <source>
        <dbReference type="SAM" id="MobiDB-lite"/>
    </source>
</evidence>
<evidence type="ECO:0000256" key="2">
    <source>
        <dbReference type="ARBA" id="ARBA00007719"/>
    </source>
</evidence>
<feature type="region of interest" description="Disordered" evidence="7">
    <location>
        <begin position="145"/>
        <end position="174"/>
    </location>
</feature>
<feature type="compositionally biased region" description="Basic and acidic residues" evidence="7">
    <location>
        <begin position="156"/>
        <end position="168"/>
    </location>
</feature>
<keyword evidence="4" id="KW-0963">Cytoplasm</keyword>
<dbReference type="SUPFAM" id="SSF51161">
    <property type="entry name" value="Trimeric LpxA-like enzymes"/>
    <property type="match status" value="1"/>
</dbReference>
<dbReference type="InterPro" id="IPR027777">
    <property type="entry name" value="DCTN6"/>
</dbReference>
<comment type="function">
    <text evidence="6">Part of the dynactin complex that activates the molecular motor dynein for ultra-processive transport along microtubules.</text>
</comment>
<reference evidence="8" key="1">
    <citation type="submission" date="2022-06" db="EMBL/GenBank/DDBJ databases">
        <authorList>
            <consortium name="SYNGENTA / RWTH Aachen University"/>
        </authorList>
    </citation>
    <scope>NUCLEOTIDE SEQUENCE</scope>
</reference>
<comment type="caution">
    <text evidence="8">The sequence shown here is derived from an EMBL/GenBank/DDBJ whole genome shotgun (WGS) entry which is preliminary data.</text>
</comment>
<dbReference type="Gene3D" id="2.160.10.10">
    <property type="entry name" value="Hexapeptide repeat proteins"/>
    <property type="match status" value="1"/>
</dbReference>
<dbReference type="AlphaFoldDB" id="A0AAV0AL52"/>
<dbReference type="PANTHER" id="PTHR13072:SF0">
    <property type="entry name" value="DYNACTIN SUBUNIT 6"/>
    <property type="match status" value="1"/>
</dbReference>
<gene>
    <name evidence="8" type="ORF">PPACK8108_LOCUS4015</name>
</gene>
<keyword evidence="9" id="KW-1185">Reference proteome</keyword>
<sequence length="264" mass="29345">MGVERKIENIFTFHPSSVVAQDSNLIGEVTIGPNCVVHPTCTIVALGPIIFGSGCIVEEQSLICNRRKVPMRIGDHNLFSVGCRVEAISVGSYNIFESKSMVSHEVQIGDNCMIGAGCTLVSEPGPKTFKTLDQLSRRSKLSARMIRTGSEDDVQQDGKNEDGSKGNDDPEGVEEDEEKIILEFYKTSGSDILVLKDNSVIYGDRSEVRTWSTEGQVQSRALHSKHLQYLHETLPKFQKTRQLHLNPQPKNRLREKSSSSEIKK</sequence>
<dbReference type="EMBL" id="CALTRL010000725">
    <property type="protein sequence ID" value="CAH7669397.1"/>
    <property type="molecule type" value="Genomic_DNA"/>
</dbReference>
<comment type="similarity">
    <text evidence="2">Belongs to the dynactin subunits 5/6 family. Dynactin subunit 6 subfamily.</text>
</comment>
<accession>A0AAV0AL52</accession>
<feature type="compositionally biased region" description="Basic and acidic residues" evidence="7">
    <location>
        <begin position="252"/>
        <end position="264"/>
    </location>
</feature>
<dbReference type="PANTHER" id="PTHR13072">
    <property type="entry name" value="DYNACTIN 6"/>
    <property type="match status" value="1"/>
</dbReference>
<feature type="region of interest" description="Disordered" evidence="7">
    <location>
        <begin position="238"/>
        <end position="264"/>
    </location>
</feature>
<organism evidence="8 9">
    <name type="scientific">Phakopsora pachyrhizi</name>
    <name type="common">Asian soybean rust disease fungus</name>
    <dbReference type="NCBI Taxonomy" id="170000"/>
    <lineage>
        <taxon>Eukaryota</taxon>
        <taxon>Fungi</taxon>
        <taxon>Dikarya</taxon>
        <taxon>Basidiomycota</taxon>
        <taxon>Pucciniomycotina</taxon>
        <taxon>Pucciniomycetes</taxon>
        <taxon>Pucciniales</taxon>
        <taxon>Phakopsoraceae</taxon>
        <taxon>Phakopsora</taxon>
    </lineage>
</organism>
<evidence type="ECO:0000313" key="9">
    <source>
        <dbReference type="Proteomes" id="UP001153365"/>
    </source>
</evidence>
<evidence type="ECO:0000256" key="6">
    <source>
        <dbReference type="ARBA" id="ARBA00034687"/>
    </source>
</evidence>
<dbReference type="GO" id="GO:0007052">
    <property type="term" value="P:mitotic spindle organization"/>
    <property type="evidence" value="ECO:0007669"/>
    <property type="project" value="TreeGrafter"/>
</dbReference>
<evidence type="ECO:0000256" key="5">
    <source>
        <dbReference type="ARBA" id="ARBA00023212"/>
    </source>
</evidence>
<keyword evidence="5" id="KW-0206">Cytoskeleton</keyword>
<dbReference type="GO" id="GO:0070840">
    <property type="term" value="F:dynein complex binding"/>
    <property type="evidence" value="ECO:0007669"/>
    <property type="project" value="TreeGrafter"/>
</dbReference>
<evidence type="ECO:0000256" key="3">
    <source>
        <dbReference type="ARBA" id="ARBA00016573"/>
    </source>
</evidence>
<evidence type="ECO:0000256" key="1">
    <source>
        <dbReference type="ARBA" id="ARBA00004245"/>
    </source>
</evidence>
<dbReference type="GO" id="GO:0005869">
    <property type="term" value="C:dynactin complex"/>
    <property type="evidence" value="ECO:0007669"/>
    <property type="project" value="InterPro"/>
</dbReference>
<dbReference type="Proteomes" id="UP001153365">
    <property type="component" value="Unassembled WGS sequence"/>
</dbReference>
<name>A0AAV0AL52_PHAPC</name>